<dbReference type="Pfam" id="PF12796">
    <property type="entry name" value="Ank_2"/>
    <property type="match status" value="3"/>
</dbReference>
<dbReference type="PANTHER" id="PTHR24166:SF48">
    <property type="entry name" value="PROTEIN VAPYRIN"/>
    <property type="match status" value="1"/>
</dbReference>
<organism evidence="5 6">
    <name type="scientific">Penicillium argentinense</name>
    <dbReference type="NCBI Taxonomy" id="1131581"/>
    <lineage>
        <taxon>Eukaryota</taxon>
        <taxon>Fungi</taxon>
        <taxon>Dikarya</taxon>
        <taxon>Ascomycota</taxon>
        <taxon>Pezizomycotina</taxon>
        <taxon>Eurotiomycetes</taxon>
        <taxon>Eurotiomycetidae</taxon>
        <taxon>Eurotiales</taxon>
        <taxon>Aspergillaceae</taxon>
        <taxon>Penicillium</taxon>
    </lineage>
</organism>
<name>A0A9W9FPM0_9EURO</name>
<keyword evidence="6" id="KW-1185">Reference proteome</keyword>
<feature type="domain" description="F-box" evidence="4">
    <location>
        <begin position="3"/>
        <end position="39"/>
    </location>
</feature>
<evidence type="ECO:0000313" key="6">
    <source>
        <dbReference type="Proteomes" id="UP001149074"/>
    </source>
</evidence>
<accession>A0A9W9FPM0</accession>
<evidence type="ECO:0000256" key="1">
    <source>
        <dbReference type="ARBA" id="ARBA00022737"/>
    </source>
</evidence>
<proteinExistence type="predicted"/>
<dbReference type="GeneID" id="81356053"/>
<dbReference type="CDD" id="cd09917">
    <property type="entry name" value="F-box_SF"/>
    <property type="match status" value="1"/>
</dbReference>
<dbReference type="SUPFAM" id="SSF48403">
    <property type="entry name" value="Ankyrin repeat"/>
    <property type="match status" value="2"/>
</dbReference>
<evidence type="ECO:0000259" key="4">
    <source>
        <dbReference type="Pfam" id="PF12937"/>
    </source>
</evidence>
<dbReference type="SMART" id="SM00248">
    <property type="entry name" value="ANK"/>
    <property type="match status" value="8"/>
</dbReference>
<feature type="repeat" description="ANK" evidence="3">
    <location>
        <begin position="180"/>
        <end position="212"/>
    </location>
</feature>
<dbReference type="PROSITE" id="PS50297">
    <property type="entry name" value="ANK_REP_REGION"/>
    <property type="match status" value="3"/>
</dbReference>
<dbReference type="Gene3D" id="1.25.40.20">
    <property type="entry name" value="Ankyrin repeat-containing domain"/>
    <property type="match status" value="3"/>
</dbReference>
<protein>
    <submittedName>
        <fullName evidence="5">Ankyrin</fullName>
    </submittedName>
</protein>
<dbReference type="AlphaFoldDB" id="A0A9W9FPM0"/>
<dbReference type="InterPro" id="IPR050889">
    <property type="entry name" value="Dendritic_Spine_Reg/Scaffold"/>
</dbReference>
<sequence>MPLDTLPPELLLMIFERCGKYSTLARAARVNKKLYAPATSVLYTLETTVGCDAIVHAASKGHLHVAEMLLSKKDRMDPDICRDRLQYNMNRALLKAVHKGHKEMVQLLVDHKAAPDEACDKNKISALYWLVRCLETPRFIPFPDLRQPTAENQAAFRTRIYEILEILLKAGANPDPRTPTARTPLHMAAKINEIELATLLIKWKASVNVREQYVWTPLHYAARLDRIDMAALFLKEGADIDAQEHRGYTPLMQAIMVQSNDLVQFLLRHKADVNRQAFTRERPLTFALRNHDEYLVSLLLSHGATPNFKGDAIQNPLHFASSSQDHGIVRSLLEYGATLEGLDRDGVTTLQLAVNLEDKGMMHYILCNDPDPECPRTFMYLPLEEYHTQPAFDLLWWKGVDGGRVAEIAQATHVAQAADGLEGLHL</sequence>
<reference evidence="5" key="2">
    <citation type="journal article" date="2023" name="IMA Fungus">
        <title>Comparative genomic study of the Penicillium genus elucidates a diverse pangenome and 15 lateral gene transfer events.</title>
        <authorList>
            <person name="Petersen C."/>
            <person name="Sorensen T."/>
            <person name="Nielsen M.R."/>
            <person name="Sondergaard T.E."/>
            <person name="Sorensen J.L."/>
            <person name="Fitzpatrick D.A."/>
            <person name="Frisvad J.C."/>
            <person name="Nielsen K.L."/>
        </authorList>
    </citation>
    <scope>NUCLEOTIDE SEQUENCE</scope>
    <source>
        <strain evidence="5">IBT 30761</strain>
    </source>
</reference>
<reference evidence="5" key="1">
    <citation type="submission" date="2022-11" db="EMBL/GenBank/DDBJ databases">
        <authorList>
            <person name="Petersen C."/>
        </authorList>
    </citation>
    <scope>NUCLEOTIDE SEQUENCE</scope>
    <source>
        <strain evidence="5">IBT 30761</strain>
    </source>
</reference>
<keyword evidence="1" id="KW-0677">Repeat</keyword>
<dbReference type="OrthoDB" id="341259at2759"/>
<keyword evidence="2 3" id="KW-0040">ANK repeat</keyword>
<dbReference type="InterPro" id="IPR002110">
    <property type="entry name" value="Ankyrin_rpt"/>
</dbReference>
<evidence type="ECO:0000313" key="5">
    <source>
        <dbReference type="EMBL" id="KAJ5104051.1"/>
    </source>
</evidence>
<dbReference type="Pfam" id="PF12937">
    <property type="entry name" value="F-box-like"/>
    <property type="match status" value="1"/>
</dbReference>
<dbReference type="PRINTS" id="PR01415">
    <property type="entry name" value="ANKYRIN"/>
</dbReference>
<dbReference type="PROSITE" id="PS50088">
    <property type="entry name" value="ANK_REPEAT"/>
    <property type="match status" value="4"/>
</dbReference>
<dbReference type="InterPro" id="IPR036770">
    <property type="entry name" value="Ankyrin_rpt-contain_sf"/>
</dbReference>
<gene>
    <name evidence="5" type="ORF">N7532_004580</name>
</gene>
<feature type="repeat" description="ANK" evidence="3">
    <location>
        <begin position="312"/>
        <end position="344"/>
    </location>
</feature>
<feature type="repeat" description="ANK" evidence="3">
    <location>
        <begin position="216"/>
        <end position="245"/>
    </location>
</feature>
<evidence type="ECO:0000256" key="2">
    <source>
        <dbReference type="ARBA" id="ARBA00023043"/>
    </source>
</evidence>
<dbReference type="InterPro" id="IPR001810">
    <property type="entry name" value="F-box_dom"/>
</dbReference>
<comment type="caution">
    <text evidence="5">The sequence shown here is derived from an EMBL/GenBank/DDBJ whole genome shotgun (WGS) entry which is preliminary data.</text>
</comment>
<dbReference type="Pfam" id="PF00023">
    <property type="entry name" value="Ank"/>
    <property type="match status" value="1"/>
</dbReference>
<dbReference type="RefSeq" id="XP_056477431.1">
    <property type="nucleotide sequence ID" value="XM_056617074.1"/>
</dbReference>
<feature type="repeat" description="ANK" evidence="3">
    <location>
        <begin position="246"/>
        <end position="278"/>
    </location>
</feature>
<dbReference type="Proteomes" id="UP001149074">
    <property type="component" value="Unassembled WGS sequence"/>
</dbReference>
<dbReference type="PANTHER" id="PTHR24166">
    <property type="entry name" value="ROLLING PEBBLES, ISOFORM B"/>
    <property type="match status" value="1"/>
</dbReference>
<dbReference type="EMBL" id="JAPQKI010000004">
    <property type="protein sequence ID" value="KAJ5104051.1"/>
    <property type="molecule type" value="Genomic_DNA"/>
</dbReference>
<evidence type="ECO:0000256" key="3">
    <source>
        <dbReference type="PROSITE-ProRule" id="PRU00023"/>
    </source>
</evidence>